<dbReference type="SUPFAM" id="SSF56219">
    <property type="entry name" value="DNase I-like"/>
    <property type="match status" value="1"/>
</dbReference>
<feature type="coiled-coil region" evidence="1">
    <location>
        <begin position="674"/>
        <end position="708"/>
    </location>
</feature>
<evidence type="ECO:0000313" key="3">
    <source>
        <dbReference type="EMBL" id="CAE8734800.1"/>
    </source>
</evidence>
<proteinExistence type="predicted"/>
<keyword evidence="1" id="KW-0175">Coiled coil</keyword>
<dbReference type="AlphaFoldDB" id="A0A813LP25"/>
<feature type="region of interest" description="Disordered" evidence="2">
    <location>
        <begin position="1"/>
        <end position="21"/>
    </location>
</feature>
<gene>
    <name evidence="3" type="ORF">PGLA2088_LOCUS47493</name>
</gene>
<name>A0A813LP25_POLGL</name>
<feature type="compositionally biased region" description="Polar residues" evidence="2">
    <location>
        <begin position="827"/>
        <end position="843"/>
    </location>
</feature>
<organism evidence="3 4">
    <name type="scientific">Polarella glacialis</name>
    <name type="common">Dinoflagellate</name>
    <dbReference type="NCBI Taxonomy" id="89957"/>
    <lineage>
        <taxon>Eukaryota</taxon>
        <taxon>Sar</taxon>
        <taxon>Alveolata</taxon>
        <taxon>Dinophyceae</taxon>
        <taxon>Suessiales</taxon>
        <taxon>Suessiaceae</taxon>
        <taxon>Polarella</taxon>
    </lineage>
</organism>
<dbReference type="Proteomes" id="UP000626109">
    <property type="component" value="Unassembled WGS sequence"/>
</dbReference>
<dbReference type="EMBL" id="CAJNNW010036479">
    <property type="protein sequence ID" value="CAE8734800.1"/>
    <property type="molecule type" value="Genomic_DNA"/>
</dbReference>
<accession>A0A813LP25</accession>
<evidence type="ECO:0000256" key="1">
    <source>
        <dbReference type="SAM" id="Coils"/>
    </source>
</evidence>
<feature type="compositionally biased region" description="Basic and acidic residues" evidence="2">
    <location>
        <begin position="899"/>
        <end position="912"/>
    </location>
</feature>
<feature type="coiled-coil region" evidence="1">
    <location>
        <begin position="480"/>
        <end position="518"/>
    </location>
</feature>
<comment type="caution">
    <text evidence="3">The sequence shown here is derived from an EMBL/GenBank/DDBJ whole genome shotgun (WGS) entry which is preliminary data.</text>
</comment>
<evidence type="ECO:0000256" key="2">
    <source>
        <dbReference type="SAM" id="MobiDB-lite"/>
    </source>
</evidence>
<feature type="region of interest" description="Disordered" evidence="2">
    <location>
        <begin position="807"/>
        <end position="1041"/>
    </location>
</feature>
<reference evidence="3" key="1">
    <citation type="submission" date="2021-02" db="EMBL/GenBank/DDBJ databases">
        <authorList>
            <person name="Dougan E. K."/>
            <person name="Rhodes N."/>
            <person name="Thang M."/>
            <person name="Chan C."/>
        </authorList>
    </citation>
    <scope>NUCLEOTIDE SEQUENCE</scope>
</reference>
<protein>
    <recommendedName>
        <fullName evidence="5">Endonuclease/exonuclease/phosphatase domain-containing protein</fullName>
    </recommendedName>
</protein>
<evidence type="ECO:0008006" key="5">
    <source>
        <dbReference type="Google" id="ProtNLM"/>
    </source>
</evidence>
<evidence type="ECO:0000313" key="4">
    <source>
        <dbReference type="Proteomes" id="UP000626109"/>
    </source>
</evidence>
<feature type="compositionally biased region" description="Basic and acidic residues" evidence="2">
    <location>
        <begin position="1023"/>
        <end position="1032"/>
    </location>
</feature>
<dbReference type="Gene3D" id="3.60.10.10">
    <property type="entry name" value="Endonuclease/exonuclease/phosphatase"/>
    <property type="match status" value="1"/>
</dbReference>
<sequence length="1041" mass="114893">MELPIWLMEAEPTSPPPESQLEQDWDECIEGLVHMRDAAASTHRSSHQDSGHEPRISVVTMNLRRYSAYPRNPEVGCRELVRIFGSGAHMPDVLCVQEGFEGTDVLAAVGYKRVSSSVLRSQALQDSVYGHRAELEAVNSSAHGRLLVNELYVRTDSAWEVIDSGASQISSDLMLDLGYLDDHEDALPSGPAPLATRSAVWAKLRHRRLPAGPFVYVLNLQLTGGVVEDGFFAGSLAQERQLQMQRVLDLFTGRLGVRQSDLAILAGDFYASRPEDLGNVDLRVPHDASTSAFAPHELYRSYGAYLASPFNVLLQRGWKFAYSQAQVGPTSPNGQLVDYMATNRTVSVTAQRLNASYAHLQSRMPDMVALSDRHFVMATFSLRAPEAPPEPVVSKPPDDAVLSKRLVAAVSSKRPPEAAHKDFPDGGFLPPAWASQRHLQAMHLGNALAAEKVSARLAVASHGLAPSSSFSPPARRTGRAQDLKCEHEDLVREHASEKQAAELMQAQLSSEMRELRDQCHEQGQTMGVLTQRLSDARGAVTAELQGAAAVRDELQSELLSQQSQHRGSQAALCREEAEAACRVEAVEEQLASMIAVRDSMQAQLRTSVQVQGELRAHIGAERDGRTALQVEGQKELERSWHEHHADGERSQVLGQLTAARMSREQLQCRLKAEAAEWQREAEELRELASEASEEAQGNRENARRLEAALGALASCEKPPLHEENQQSVESSTASGELLCGLNKNRKDLKTQLRDLKEDLLQLRQDHTATRIRAERDSLTMQAERESDRQLYLLEELETEKEPSGLFSCLFSSGSRQRTPPRFPPPSRYSQQAQKYPQFSQTPQRPLPISTGRPPASSQRSREERQADFISSKSSESEARRSRSTRPEPGPGSPKSSEGSAREAMDAAPRKQLQEAVDSGGGVPASSFEESEEPRQQAPRTPHREEEEEEDPEERSGGRHGGVGLNPRPVPHEAAEEEDQDPPLFGGRRHERNVAGDRGGGRPPAVTFREDEEDDPQLRGSSRGKGDGRHPPQEDFVESDEV</sequence>
<dbReference type="InterPro" id="IPR036691">
    <property type="entry name" value="Endo/exonu/phosph_ase_sf"/>
</dbReference>